<keyword evidence="3 6" id="KW-0812">Transmembrane</keyword>
<evidence type="ECO:0000313" key="8">
    <source>
        <dbReference type="EMBL" id="RZG68453.1"/>
    </source>
</evidence>
<dbReference type="InterPro" id="IPR037185">
    <property type="entry name" value="EmrE-like"/>
</dbReference>
<dbReference type="Pfam" id="PF00892">
    <property type="entry name" value="EamA"/>
    <property type="match status" value="2"/>
</dbReference>
<dbReference type="GO" id="GO:0005886">
    <property type="term" value="C:plasma membrane"/>
    <property type="evidence" value="ECO:0007669"/>
    <property type="project" value="UniProtKB-SubCell"/>
</dbReference>
<evidence type="ECO:0000313" key="9">
    <source>
        <dbReference type="Proteomes" id="UP000293483"/>
    </source>
</evidence>
<evidence type="ECO:0000256" key="3">
    <source>
        <dbReference type="ARBA" id="ARBA00022692"/>
    </source>
</evidence>
<gene>
    <name evidence="8" type="ORF">EXE25_05225</name>
</gene>
<protein>
    <submittedName>
        <fullName evidence="8">DMT family transporter</fullName>
    </submittedName>
</protein>
<evidence type="ECO:0000256" key="5">
    <source>
        <dbReference type="ARBA" id="ARBA00023136"/>
    </source>
</evidence>
<accession>A0A4Q7B5F4</accession>
<dbReference type="RefSeq" id="WP_130144451.1">
    <property type="nucleotide sequence ID" value="NZ_SGSU01000004.1"/>
</dbReference>
<feature type="domain" description="EamA" evidence="7">
    <location>
        <begin position="15"/>
        <end position="142"/>
    </location>
</feature>
<feature type="transmembrane region" description="Helical" evidence="6">
    <location>
        <begin position="15"/>
        <end position="35"/>
    </location>
</feature>
<comment type="subcellular location">
    <subcellularLocation>
        <location evidence="1">Cell membrane</location>
        <topology evidence="1">Multi-pass membrane protein</topology>
    </subcellularLocation>
</comment>
<proteinExistence type="predicted"/>
<feature type="transmembrane region" description="Helical" evidence="6">
    <location>
        <begin position="41"/>
        <end position="60"/>
    </location>
</feature>
<keyword evidence="4 6" id="KW-1133">Transmembrane helix</keyword>
<evidence type="ECO:0000256" key="4">
    <source>
        <dbReference type="ARBA" id="ARBA00022989"/>
    </source>
</evidence>
<dbReference type="PANTHER" id="PTHR42920">
    <property type="entry name" value="OS03G0707200 PROTEIN-RELATED"/>
    <property type="match status" value="1"/>
</dbReference>
<sequence>MPQFASTLNSKTPQLALILITIIWGGSFLTVQFGLNYSTPILFVALRFAAAALAVSLLSLKDLKKFNASEIFAGFCIGAVIAIGYGTQTIGLQSISSSESAFLTALYVPLVPVLLWLCFRQTPHFMTWLGVISAFAGLAFLTGNGFGAMQLNFGQLITLLGSVAIAFEIILISYFANKVNLRRVTVLQLAFASVLCFLIAPFNGETQLPAFEWPLLAVLCALGIASAVIQLVMNWAQRMVNPSQAAIIYAGEPVWAAIIGRIAGERLAPWALAGGCLMVLGVILSEWRPQFLNKAKDVSP</sequence>
<organism evidence="8 9">
    <name type="scientific">Acinetobacter bouvetii</name>
    <dbReference type="NCBI Taxonomy" id="202951"/>
    <lineage>
        <taxon>Bacteria</taxon>
        <taxon>Pseudomonadati</taxon>
        <taxon>Pseudomonadota</taxon>
        <taxon>Gammaproteobacteria</taxon>
        <taxon>Moraxellales</taxon>
        <taxon>Moraxellaceae</taxon>
        <taxon>Acinetobacter</taxon>
    </lineage>
</organism>
<feature type="transmembrane region" description="Helical" evidence="6">
    <location>
        <begin position="126"/>
        <end position="147"/>
    </location>
</feature>
<dbReference type="EMBL" id="SGSU01000004">
    <property type="protein sequence ID" value="RZG68453.1"/>
    <property type="molecule type" value="Genomic_DNA"/>
</dbReference>
<keyword evidence="5 6" id="KW-0472">Membrane</keyword>
<feature type="transmembrane region" description="Helical" evidence="6">
    <location>
        <begin position="214"/>
        <end position="233"/>
    </location>
</feature>
<dbReference type="Proteomes" id="UP000293483">
    <property type="component" value="Unassembled WGS sequence"/>
</dbReference>
<dbReference type="STRING" id="202951.GCA_001485025_02098"/>
<feature type="transmembrane region" description="Helical" evidence="6">
    <location>
        <begin position="72"/>
        <end position="95"/>
    </location>
</feature>
<comment type="caution">
    <text evidence="8">The sequence shown here is derived from an EMBL/GenBank/DDBJ whole genome shotgun (WGS) entry which is preliminary data.</text>
</comment>
<feature type="transmembrane region" description="Helical" evidence="6">
    <location>
        <begin position="270"/>
        <end position="287"/>
    </location>
</feature>
<dbReference type="PANTHER" id="PTHR42920:SF5">
    <property type="entry name" value="EAMA DOMAIN-CONTAINING PROTEIN"/>
    <property type="match status" value="1"/>
</dbReference>
<dbReference type="SUPFAM" id="SSF103481">
    <property type="entry name" value="Multidrug resistance efflux transporter EmrE"/>
    <property type="match status" value="2"/>
</dbReference>
<dbReference type="InterPro" id="IPR051258">
    <property type="entry name" value="Diverse_Substrate_Transporter"/>
</dbReference>
<dbReference type="AlphaFoldDB" id="A0A4Q7B5F4"/>
<name>A0A4Q7B5F4_9GAMM</name>
<keyword evidence="2" id="KW-1003">Cell membrane</keyword>
<reference evidence="8 9" key="1">
    <citation type="submission" date="2019-02" db="EMBL/GenBank/DDBJ databases">
        <title>The Batch Genome Submission of Acinetobacter spp. strains.</title>
        <authorList>
            <person name="Qin J."/>
            <person name="Hu Y."/>
            <person name="Ye H."/>
            <person name="Wei L."/>
            <person name="Feng Y."/>
            <person name="Zong Z."/>
        </authorList>
    </citation>
    <scope>NUCLEOTIDE SEQUENCE [LARGE SCALE GENOMIC DNA]</scope>
    <source>
        <strain evidence="8 9">WCHABo060081</strain>
    </source>
</reference>
<dbReference type="InterPro" id="IPR000620">
    <property type="entry name" value="EamA_dom"/>
</dbReference>
<feature type="transmembrane region" description="Helical" evidence="6">
    <location>
        <begin position="101"/>
        <end position="119"/>
    </location>
</feature>
<evidence type="ECO:0000256" key="1">
    <source>
        <dbReference type="ARBA" id="ARBA00004651"/>
    </source>
</evidence>
<evidence type="ECO:0000256" key="6">
    <source>
        <dbReference type="SAM" id="Phobius"/>
    </source>
</evidence>
<feature type="domain" description="EamA" evidence="7">
    <location>
        <begin position="153"/>
        <end position="285"/>
    </location>
</feature>
<evidence type="ECO:0000256" key="2">
    <source>
        <dbReference type="ARBA" id="ARBA00022475"/>
    </source>
</evidence>
<feature type="transmembrane region" description="Helical" evidence="6">
    <location>
        <begin position="184"/>
        <end position="202"/>
    </location>
</feature>
<feature type="transmembrane region" description="Helical" evidence="6">
    <location>
        <begin position="153"/>
        <end position="177"/>
    </location>
</feature>
<evidence type="ECO:0000259" key="7">
    <source>
        <dbReference type="Pfam" id="PF00892"/>
    </source>
</evidence>